<reference evidence="4" key="1">
    <citation type="submission" date="2020-09" db="EMBL/GenBank/DDBJ databases">
        <title>Comparative genome analyses of four rice-infecting Rhizoctonia solani isolates reveal extensive enrichment of homogalacturonan modification genes.</title>
        <authorList>
            <person name="Lee D.-Y."/>
            <person name="Jeon J."/>
            <person name="Kim K.-T."/>
            <person name="Cheong K."/>
            <person name="Song H."/>
            <person name="Choi G."/>
            <person name="Ko J."/>
            <person name="Opiyo S.O."/>
            <person name="Zuo S."/>
            <person name="Madhav S."/>
            <person name="Lee Y.-H."/>
            <person name="Wang G.-L."/>
        </authorList>
    </citation>
    <scope>NUCLEOTIDE SEQUENCE</scope>
    <source>
        <strain evidence="4">AG1-IA WGL</strain>
    </source>
</reference>
<dbReference type="InterPro" id="IPR036908">
    <property type="entry name" value="RlpA-like_sf"/>
</dbReference>
<dbReference type="EMBL" id="JACYCD010000047">
    <property type="protein sequence ID" value="KAF8710352.1"/>
    <property type="molecule type" value="Genomic_DNA"/>
</dbReference>
<dbReference type="PANTHER" id="PTHR15323:SF6">
    <property type="entry name" value="CELL DIVISION CYCLE PROTEIN 123 HOMOLOG"/>
    <property type="match status" value="1"/>
</dbReference>
<dbReference type="PANTHER" id="PTHR15323">
    <property type="entry name" value="D123 PROTEIN"/>
    <property type="match status" value="1"/>
</dbReference>
<feature type="non-terminal residue" evidence="4">
    <location>
        <position position="1"/>
    </location>
</feature>
<feature type="signal peptide" evidence="3">
    <location>
        <begin position="1"/>
        <end position="22"/>
    </location>
</feature>
<dbReference type="GO" id="GO:0005737">
    <property type="term" value="C:cytoplasm"/>
    <property type="evidence" value="ECO:0007669"/>
    <property type="project" value="TreeGrafter"/>
</dbReference>
<dbReference type="OrthoDB" id="360540at2759"/>
<dbReference type="Gene3D" id="2.40.40.10">
    <property type="entry name" value="RlpA-like domain"/>
    <property type="match status" value="1"/>
</dbReference>
<dbReference type="CDD" id="cd22191">
    <property type="entry name" value="DPBB_RlpA_EXP_N-like"/>
    <property type="match status" value="1"/>
</dbReference>
<feature type="chain" id="PRO_5035003351" description="Cell division cycle protein 123" evidence="3">
    <location>
        <begin position="23"/>
        <end position="548"/>
    </location>
</feature>
<evidence type="ECO:0000256" key="1">
    <source>
        <dbReference type="ARBA" id="ARBA00011047"/>
    </source>
</evidence>
<protein>
    <recommendedName>
        <fullName evidence="6">Cell division cycle protein 123</fullName>
    </recommendedName>
</protein>
<gene>
    <name evidence="4" type="ORF">RHS03_02381</name>
</gene>
<sequence length="548" mass="60941">MYAFAKLAVLASAFGLFSPALAAPVNSTVTSDLAARAPYDVHNGWASWYNPSAGIGSCGWQNRDDEWVAAVGTALFQEMMVDGNPNHSKACGKTANVSWNGKTIKVGIVDRCPGCGYNDIDLSPSAFQQFSGLAMSLLNPDNPTIDIFPPLHRKDVLACQTSAWYTTFQRKTIKTTIINALGEDFRAYLESDGLIIPEGAEDHRPTGDLSSDEEMGSDHDDGEDSSPMARFSFPEIDQHIRRAISSYDAVFPKLNWTAPKDASWMLPSGGPLRCTSPADVYLLLKSSDFTMHDLDTDRIFEGCIDNSHSNSQATNSFGNGVADGLSPDPHSVTSDSSETNHTVQVELVLKKWYEIERSREVRCFVRNNRLLAISQRDPNFFEHLLSQETQNLMRSTVLKFWNEEVKFKFANGEVTSYVMDLLLTRDLSRAHIVDFNPYAPRTDPLLFEWSELVELHTCAEQEVIELGIESLNLEESPHTDGRTASGIDLPLLRIVTSPNQSARPMYSHNMIPADALSDNAMRFAAEIAVEMAQREREAQEIEARRGER</sequence>
<dbReference type="Pfam" id="PF07065">
    <property type="entry name" value="D123"/>
    <property type="match status" value="1"/>
</dbReference>
<name>A0A8H7HYA1_9AGAM</name>
<organism evidence="4 5">
    <name type="scientific">Rhizoctonia solani</name>
    <dbReference type="NCBI Taxonomy" id="456999"/>
    <lineage>
        <taxon>Eukaryota</taxon>
        <taxon>Fungi</taxon>
        <taxon>Dikarya</taxon>
        <taxon>Basidiomycota</taxon>
        <taxon>Agaricomycotina</taxon>
        <taxon>Agaricomycetes</taxon>
        <taxon>Cantharellales</taxon>
        <taxon>Ceratobasidiaceae</taxon>
        <taxon>Rhizoctonia</taxon>
    </lineage>
</organism>
<feature type="region of interest" description="Disordered" evidence="2">
    <location>
        <begin position="197"/>
        <end position="226"/>
    </location>
</feature>
<evidence type="ECO:0000256" key="3">
    <source>
        <dbReference type="SAM" id="SignalP"/>
    </source>
</evidence>
<evidence type="ECO:0000313" key="4">
    <source>
        <dbReference type="EMBL" id="KAF8710352.1"/>
    </source>
</evidence>
<keyword evidence="3" id="KW-0732">Signal</keyword>
<comment type="similarity">
    <text evidence="1">Belongs to the CDC123 family.</text>
</comment>
<dbReference type="Proteomes" id="UP000602905">
    <property type="component" value="Unassembled WGS sequence"/>
</dbReference>
<evidence type="ECO:0000256" key="2">
    <source>
        <dbReference type="SAM" id="MobiDB-lite"/>
    </source>
</evidence>
<evidence type="ECO:0008006" key="6">
    <source>
        <dbReference type="Google" id="ProtNLM"/>
    </source>
</evidence>
<accession>A0A8H7HYA1</accession>
<feature type="compositionally biased region" description="Acidic residues" evidence="2">
    <location>
        <begin position="210"/>
        <end position="224"/>
    </location>
</feature>
<dbReference type="AlphaFoldDB" id="A0A8H7HYA1"/>
<dbReference type="SUPFAM" id="SSF50685">
    <property type="entry name" value="Barwin-like endoglucanases"/>
    <property type="match status" value="1"/>
</dbReference>
<evidence type="ECO:0000313" key="5">
    <source>
        <dbReference type="Proteomes" id="UP000602905"/>
    </source>
</evidence>
<dbReference type="InterPro" id="IPR009772">
    <property type="entry name" value="CDC123"/>
</dbReference>
<comment type="caution">
    <text evidence="4">The sequence shown here is derived from an EMBL/GenBank/DDBJ whole genome shotgun (WGS) entry which is preliminary data.</text>
</comment>
<proteinExistence type="inferred from homology"/>